<name>A0A132A486_SARSC</name>
<accession>A0A132A486</accession>
<protein>
    <submittedName>
        <fullName evidence="2">Uncharacterized protein</fullName>
    </submittedName>
</protein>
<evidence type="ECO:0000313" key="3">
    <source>
        <dbReference type="Proteomes" id="UP000616769"/>
    </source>
</evidence>
<gene>
    <name evidence="2" type="ORF">QR98_0042510</name>
</gene>
<reference evidence="2 3" key="1">
    <citation type="journal article" date="2015" name="Parasit. Vectors">
        <title>Draft genome of the scabies mite.</title>
        <authorList>
            <person name="Rider S.D.Jr."/>
            <person name="Morgan M.S."/>
            <person name="Arlian L.G."/>
        </authorList>
    </citation>
    <scope>NUCLEOTIDE SEQUENCE [LARGE SCALE GENOMIC DNA]</scope>
    <source>
        <strain evidence="2">Arlian Lab</strain>
    </source>
</reference>
<dbReference type="Proteomes" id="UP000616769">
    <property type="component" value="Unassembled WGS sequence"/>
</dbReference>
<dbReference type="EMBL" id="JXLN01010457">
    <property type="protein sequence ID" value="KPM05781.1"/>
    <property type="molecule type" value="Genomic_DNA"/>
</dbReference>
<organism evidence="2 3">
    <name type="scientific">Sarcoptes scabiei</name>
    <name type="common">Itch mite</name>
    <name type="synonym">Acarus scabiei</name>
    <dbReference type="NCBI Taxonomy" id="52283"/>
    <lineage>
        <taxon>Eukaryota</taxon>
        <taxon>Metazoa</taxon>
        <taxon>Ecdysozoa</taxon>
        <taxon>Arthropoda</taxon>
        <taxon>Chelicerata</taxon>
        <taxon>Arachnida</taxon>
        <taxon>Acari</taxon>
        <taxon>Acariformes</taxon>
        <taxon>Sarcoptiformes</taxon>
        <taxon>Astigmata</taxon>
        <taxon>Psoroptidia</taxon>
        <taxon>Sarcoptoidea</taxon>
        <taxon>Sarcoptidae</taxon>
        <taxon>Sarcoptinae</taxon>
        <taxon>Sarcoptes</taxon>
    </lineage>
</organism>
<feature type="compositionally biased region" description="Polar residues" evidence="1">
    <location>
        <begin position="1"/>
        <end position="14"/>
    </location>
</feature>
<proteinExistence type="predicted"/>
<feature type="region of interest" description="Disordered" evidence="1">
    <location>
        <begin position="1"/>
        <end position="24"/>
    </location>
</feature>
<sequence>MFSSSSRNQKIPRQSTSSSSSSNKFNLNEALNSFAFTDIVGNFKDSFDELTKNIPDMEKLFSVKTSCESCSSKFGIFVRKN</sequence>
<dbReference type="AlphaFoldDB" id="A0A132A486"/>
<evidence type="ECO:0000256" key="1">
    <source>
        <dbReference type="SAM" id="MobiDB-lite"/>
    </source>
</evidence>
<dbReference type="OrthoDB" id="3045089at2759"/>
<evidence type="ECO:0000313" key="2">
    <source>
        <dbReference type="EMBL" id="KPM05781.1"/>
    </source>
</evidence>
<comment type="caution">
    <text evidence="2">The sequence shown here is derived from an EMBL/GenBank/DDBJ whole genome shotgun (WGS) entry which is preliminary data.</text>
</comment>
<dbReference type="VEuPathDB" id="VectorBase:SSCA006318"/>